<proteinExistence type="predicted"/>
<gene>
    <name evidence="2" type="ORF">M430DRAFT_109326</name>
</gene>
<accession>A0A2T3ARV0</accession>
<evidence type="ECO:0008006" key="4">
    <source>
        <dbReference type="Google" id="ProtNLM"/>
    </source>
</evidence>
<sequence>MERIRPSAVVSPEVIALSPIDQIMPRLYTRFVLCFSLAPDADHKKVASDLKAGLAATLTEIPFLAGDIVAEEGGREKVQLEIGEDAGVDFTVRDYTLPETRGLWTTGSYKELEAAHFPITSLTDSLLSPTGMIPMAPRNPVIAVQANFIDGGLLLVFSKHHSGTDGTGNMVMLKSWARNTALAAAGQKVTPTALPKEAFDRSVLMEGTPGQDIKDWPNWSKIFDGDGKLEAQQKMAVPSLKSGFWHFSPSKLAALKEAASTKIPGDPWISTNDALCALIWRQVTLARDLKAREMPSSNLMVAANLRSRMSPPLYEKYLGNAATNAWQNSSVDVLCDPSRAALQRTAISIRKAVDSLNETTVRGLIGLIDSMPTVTSMTPNCKNLLGPDITITNISTSGWYTFDWGQDLGKIDRARMPTVAFDGVCVVFPKLRDGSIELLTMFEESVMERLKADKAFTEFAEWRCS</sequence>
<evidence type="ECO:0000313" key="2">
    <source>
        <dbReference type="EMBL" id="PSS09080.1"/>
    </source>
</evidence>
<dbReference type="GO" id="GO:0016740">
    <property type="term" value="F:transferase activity"/>
    <property type="evidence" value="ECO:0007669"/>
    <property type="project" value="UniProtKB-KW"/>
</dbReference>
<dbReference type="OrthoDB" id="1862401at2759"/>
<dbReference type="InterPro" id="IPR051283">
    <property type="entry name" value="Sec_Metabolite_Acyltrans"/>
</dbReference>
<dbReference type="Proteomes" id="UP000241818">
    <property type="component" value="Unassembled WGS sequence"/>
</dbReference>
<dbReference type="InParanoid" id="A0A2T3ARV0"/>
<dbReference type="PANTHER" id="PTHR31896:SF64">
    <property type="entry name" value="TRICHOTHECENE 3-O-ACETYLTRANSFERASE"/>
    <property type="match status" value="1"/>
</dbReference>
<keyword evidence="1" id="KW-0808">Transferase</keyword>
<dbReference type="EMBL" id="KZ679017">
    <property type="protein sequence ID" value="PSS09080.1"/>
    <property type="molecule type" value="Genomic_DNA"/>
</dbReference>
<dbReference type="AlphaFoldDB" id="A0A2T3ARV0"/>
<dbReference type="GeneID" id="36569351"/>
<protein>
    <recommendedName>
        <fullName evidence="4">Trichothecene 3-O-acetyltransferase</fullName>
    </recommendedName>
</protein>
<name>A0A2T3ARV0_AMORE</name>
<dbReference type="PANTHER" id="PTHR31896">
    <property type="entry name" value="FAMILY REGULATORY PROTEIN, PUTATIVE (AFU_ORTHOLOGUE AFUA_3G14730)-RELATED"/>
    <property type="match status" value="1"/>
</dbReference>
<dbReference type="Gene3D" id="3.30.559.10">
    <property type="entry name" value="Chloramphenicol acetyltransferase-like domain"/>
    <property type="match status" value="2"/>
</dbReference>
<evidence type="ECO:0000256" key="1">
    <source>
        <dbReference type="ARBA" id="ARBA00022679"/>
    </source>
</evidence>
<dbReference type="FunCoup" id="A0A2T3ARV0">
    <property type="interactions" value="64"/>
</dbReference>
<dbReference type="RefSeq" id="XP_024717378.1">
    <property type="nucleotide sequence ID" value="XM_024861270.1"/>
</dbReference>
<reference evidence="2 3" key="1">
    <citation type="journal article" date="2018" name="New Phytol.">
        <title>Comparative genomics and transcriptomics depict ericoid mycorrhizal fungi as versatile saprotrophs and plant mutualists.</title>
        <authorList>
            <person name="Martino E."/>
            <person name="Morin E."/>
            <person name="Grelet G.A."/>
            <person name="Kuo A."/>
            <person name="Kohler A."/>
            <person name="Daghino S."/>
            <person name="Barry K.W."/>
            <person name="Cichocki N."/>
            <person name="Clum A."/>
            <person name="Dockter R.B."/>
            <person name="Hainaut M."/>
            <person name="Kuo R.C."/>
            <person name="LaButti K."/>
            <person name="Lindahl B.D."/>
            <person name="Lindquist E.A."/>
            <person name="Lipzen A."/>
            <person name="Khouja H.R."/>
            <person name="Magnuson J."/>
            <person name="Murat C."/>
            <person name="Ohm R.A."/>
            <person name="Singer S.W."/>
            <person name="Spatafora J.W."/>
            <person name="Wang M."/>
            <person name="Veneault-Fourrey C."/>
            <person name="Henrissat B."/>
            <person name="Grigoriev I.V."/>
            <person name="Martin F.M."/>
            <person name="Perotto S."/>
        </authorList>
    </citation>
    <scope>NUCLEOTIDE SEQUENCE [LARGE SCALE GENOMIC DNA]</scope>
    <source>
        <strain evidence="2 3">ATCC 22711</strain>
    </source>
</reference>
<dbReference type="Pfam" id="PF02458">
    <property type="entry name" value="Transferase"/>
    <property type="match status" value="1"/>
</dbReference>
<organism evidence="2 3">
    <name type="scientific">Amorphotheca resinae ATCC 22711</name>
    <dbReference type="NCBI Taxonomy" id="857342"/>
    <lineage>
        <taxon>Eukaryota</taxon>
        <taxon>Fungi</taxon>
        <taxon>Dikarya</taxon>
        <taxon>Ascomycota</taxon>
        <taxon>Pezizomycotina</taxon>
        <taxon>Leotiomycetes</taxon>
        <taxon>Helotiales</taxon>
        <taxon>Amorphothecaceae</taxon>
        <taxon>Amorphotheca</taxon>
    </lineage>
</organism>
<evidence type="ECO:0000313" key="3">
    <source>
        <dbReference type="Proteomes" id="UP000241818"/>
    </source>
</evidence>
<keyword evidence="3" id="KW-1185">Reference proteome</keyword>
<dbReference type="STRING" id="857342.A0A2T3ARV0"/>
<dbReference type="InterPro" id="IPR023213">
    <property type="entry name" value="CAT-like_dom_sf"/>
</dbReference>